<dbReference type="Proteomes" id="UP000711995">
    <property type="component" value="Unassembled WGS sequence"/>
</dbReference>
<dbReference type="SUPFAM" id="SSF58104">
    <property type="entry name" value="Methyl-accepting chemotaxis protein (MCP) signaling domain"/>
    <property type="match status" value="1"/>
</dbReference>
<dbReference type="PROSITE" id="PS50885">
    <property type="entry name" value="HAMP"/>
    <property type="match status" value="1"/>
</dbReference>
<evidence type="ECO:0000259" key="6">
    <source>
        <dbReference type="PROSITE" id="PS50885"/>
    </source>
</evidence>
<dbReference type="PANTHER" id="PTHR32089:SF112">
    <property type="entry name" value="LYSOZYME-LIKE PROTEIN-RELATED"/>
    <property type="match status" value="1"/>
</dbReference>
<dbReference type="EMBL" id="JAATLJ010000001">
    <property type="protein sequence ID" value="NIZ40262.1"/>
    <property type="molecule type" value="Genomic_DNA"/>
</dbReference>
<evidence type="ECO:0000256" key="1">
    <source>
        <dbReference type="ARBA" id="ARBA00023224"/>
    </source>
</evidence>
<evidence type="ECO:0000256" key="3">
    <source>
        <dbReference type="PROSITE-ProRule" id="PRU00284"/>
    </source>
</evidence>
<keyword evidence="4" id="KW-0812">Transmembrane</keyword>
<gene>
    <name evidence="7" type="ORF">HCT14_01875</name>
</gene>
<dbReference type="Pfam" id="PF00672">
    <property type="entry name" value="HAMP"/>
    <property type="match status" value="1"/>
</dbReference>
<dbReference type="Gene3D" id="1.10.287.950">
    <property type="entry name" value="Methyl-accepting chemotaxis protein"/>
    <property type="match status" value="1"/>
</dbReference>
<keyword evidence="4" id="KW-1133">Transmembrane helix</keyword>
<dbReference type="Gene3D" id="3.30.450.20">
    <property type="entry name" value="PAS domain"/>
    <property type="match status" value="1"/>
</dbReference>
<dbReference type="CDD" id="cd06225">
    <property type="entry name" value="HAMP"/>
    <property type="match status" value="1"/>
</dbReference>
<dbReference type="SMART" id="SM00283">
    <property type="entry name" value="MA"/>
    <property type="match status" value="1"/>
</dbReference>
<dbReference type="GO" id="GO:0007165">
    <property type="term" value="P:signal transduction"/>
    <property type="evidence" value="ECO:0007669"/>
    <property type="project" value="UniProtKB-KW"/>
</dbReference>
<proteinExistence type="inferred from homology"/>
<evidence type="ECO:0000256" key="2">
    <source>
        <dbReference type="ARBA" id="ARBA00029447"/>
    </source>
</evidence>
<reference evidence="7 8" key="1">
    <citation type="submission" date="2020-03" db="EMBL/GenBank/DDBJ databases">
        <title>Spirochaetal bacteria isolated from arthropods constitute a novel genus Entomospira genus novum within the order Spirochaetales.</title>
        <authorList>
            <person name="Grana-Miraglia L."/>
            <person name="Sikutova S."/>
            <person name="Fingerle V."/>
            <person name="Sing A."/>
            <person name="Castillo-Ramirez S."/>
            <person name="Margos G."/>
            <person name="Rudolf I."/>
        </authorList>
    </citation>
    <scope>NUCLEOTIDE SEQUENCE [LARGE SCALE GENOMIC DNA]</scope>
    <source>
        <strain evidence="7 8">BR193</strain>
    </source>
</reference>
<sequence>MKIRTRAVLFISLTLILSIGVLTFSTVEIVRNMIKNRSLDSGQQYVSLLSAAVGEQWVTVEVELFIIQIGLTTAYLQDPMERREWVGQFFRPVSMGLDNFDGVWAIFLPNALDGMDDDFVGDSKNFGDNKGRVQIYSSRGEVSFLGARFEDVEKHQRINLVIDEGEAQTTSRYYSDFDESVNIARTKYALILPIQDMMTKEIYGVVGMEVGEEFLFLPFTRFQPPMPTYTYVVATNSERLRVLKHSDPAIEAGTPLTGRLTQDEISSILKNVASNPDNTPFYMYRSMETLSALAGNIQSNYQAHYTFFAQVNLPGDNQSREWIVFYSVTESDILVGLAGLKKGLAIGVLALLGLMIIVVIFLITVILNSLAKTSQAIAIVAAGGGDLTRRVEVKGNDELAELAGNFNVFTEKLQTIIGTIKTNSGRLSETSELLNQEMDKAKSGLGEIKETVTTLVDSVDQQMDTLEQSNQTVDLLVSSIGGLDALVVSQVTGITQSSAAIEEMVSSINSVNRIVNDMAYQYQKLHAAGEDGKEKQQLVRERIKEVVKGSVKLQEANSIIEEIANQTNLLAMNAAIEAAHAGDVGKGFAVVADEIRNLAESAAEQSKSIGLELSTVHETIASIEQASDESESAYTEVFGAIDGMSILVNQVQSAMQEQSVGSEEVLRSLKMITQSSQDVKEAAAHMRNNSMDITTVMRELTHEMQGEKKNVTTVAQVTDVVMQTTNQLALLVLDNDKRTNDVSVLMENFKV</sequence>
<keyword evidence="1 3" id="KW-0807">Transducer</keyword>
<dbReference type="PROSITE" id="PS50111">
    <property type="entry name" value="CHEMOTAXIS_TRANSDUC_2"/>
    <property type="match status" value="1"/>
</dbReference>
<dbReference type="PANTHER" id="PTHR32089">
    <property type="entry name" value="METHYL-ACCEPTING CHEMOTAXIS PROTEIN MCPB"/>
    <property type="match status" value="1"/>
</dbReference>
<comment type="similarity">
    <text evidence="2">Belongs to the methyl-accepting chemotaxis (MCP) protein family.</text>
</comment>
<protein>
    <submittedName>
        <fullName evidence="7">Methyl-accepting chemotaxis protein</fullName>
    </submittedName>
</protein>
<dbReference type="Gene3D" id="6.10.340.10">
    <property type="match status" value="1"/>
</dbReference>
<name>A0A968KSE4_9SPIO</name>
<keyword evidence="4" id="KW-0472">Membrane</keyword>
<comment type="caution">
    <text evidence="7">The sequence shown here is derived from an EMBL/GenBank/DDBJ whole genome shotgun (WGS) entry which is preliminary data.</text>
</comment>
<dbReference type="Pfam" id="PF00015">
    <property type="entry name" value="MCPsignal"/>
    <property type="match status" value="1"/>
</dbReference>
<evidence type="ECO:0000259" key="5">
    <source>
        <dbReference type="PROSITE" id="PS50111"/>
    </source>
</evidence>
<evidence type="ECO:0000313" key="8">
    <source>
        <dbReference type="Proteomes" id="UP000711995"/>
    </source>
</evidence>
<keyword evidence="8" id="KW-1185">Reference proteome</keyword>
<dbReference type="RefSeq" id="WP_167699865.1">
    <property type="nucleotide sequence ID" value="NZ_CP118174.1"/>
</dbReference>
<organism evidence="7 8">
    <name type="scientific">Entomospira entomophila</name>
    <dbReference type="NCBI Taxonomy" id="2719988"/>
    <lineage>
        <taxon>Bacteria</taxon>
        <taxon>Pseudomonadati</taxon>
        <taxon>Spirochaetota</taxon>
        <taxon>Spirochaetia</taxon>
        <taxon>Spirochaetales</taxon>
        <taxon>Spirochaetaceae</taxon>
        <taxon>Entomospira</taxon>
    </lineage>
</organism>
<feature type="domain" description="Methyl-accepting transducer" evidence="5">
    <location>
        <begin position="465"/>
        <end position="687"/>
    </location>
</feature>
<dbReference type="InterPro" id="IPR004089">
    <property type="entry name" value="MCPsignal_dom"/>
</dbReference>
<feature type="transmembrane region" description="Helical" evidence="4">
    <location>
        <begin position="344"/>
        <end position="367"/>
    </location>
</feature>
<dbReference type="GO" id="GO:0016020">
    <property type="term" value="C:membrane"/>
    <property type="evidence" value="ECO:0007669"/>
    <property type="project" value="InterPro"/>
</dbReference>
<dbReference type="InterPro" id="IPR003660">
    <property type="entry name" value="HAMP_dom"/>
</dbReference>
<dbReference type="SMART" id="SM00304">
    <property type="entry name" value="HAMP"/>
    <property type="match status" value="1"/>
</dbReference>
<evidence type="ECO:0000256" key="4">
    <source>
        <dbReference type="SAM" id="Phobius"/>
    </source>
</evidence>
<feature type="domain" description="HAMP" evidence="6">
    <location>
        <begin position="361"/>
        <end position="418"/>
    </location>
</feature>
<dbReference type="AlphaFoldDB" id="A0A968KSE4"/>
<evidence type="ECO:0000313" key="7">
    <source>
        <dbReference type="EMBL" id="NIZ40262.1"/>
    </source>
</evidence>
<accession>A0A968KSE4</accession>